<keyword evidence="5 7" id="KW-1133">Transmembrane helix</keyword>
<sequence length="311" mass="34801">MNDKLQARERRAGPIPWQAALPRPGKDTLVAWGMVLPALIGFAIFYAYPLLQAVRTSFTDWNLLSAPGWVGWSNYVELWQDDKFWHALKITAYYVLLNIPLQTALGLFLAAAMDRLLRSVALRAVVLFPYLLSNVLVAMIWLWQLDPTLGWVNHALDAVGLSSHAYFSDPDESLLTIAGVNIWRHMGLVALLFLAGMQSIPRDLYEAAAIDGASEWQMFRRITLPLLRPVMVFVLVTSVTGSLQIFDTVAVATAGGPAESTRVLVYYIYENAFSYYRMGYASALSVVLCLIMVLYTFVQMRLLNANQSDLA</sequence>
<organism evidence="9 10">
    <name type="scientific">Plasticicumulans lactativorans</name>
    <dbReference type="NCBI Taxonomy" id="1133106"/>
    <lineage>
        <taxon>Bacteria</taxon>
        <taxon>Pseudomonadati</taxon>
        <taxon>Pseudomonadota</taxon>
        <taxon>Gammaproteobacteria</taxon>
        <taxon>Candidatus Competibacteraceae</taxon>
        <taxon>Plasticicumulans</taxon>
    </lineage>
</organism>
<evidence type="ECO:0000256" key="5">
    <source>
        <dbReference type="ARBA" id="ARBA00022989"/>
    </source>
</evidence>
<dbReference type="GO" id="GO:0055085">
    <property type="term" value="P:transmembrane transport"/>
    <property type="evidence" value="ECO:0007669"/>
    <property type="project" value="InterPro"/>
</dbReference>
<dbReference type="Pfam" id="PF00528">
    <property type="entry name" value="BPD_transp_1"/>
    <property type="match status" value="1"/>
</dbReference>
<evidence type="ECO:0000259" key="8">
    <source>
        <dbReference type="PROSITE" id="PS50928"/>
    </source>
</evidence>
<keyword evidence="2 7" id="KW-0813">Transport</keyword>
<keyword evidence="6 7" id="KW-0472">Membrane</keyword>
<gene>
    <name evidence="9" type="ORF">EV699_1186</name>
</gene>
<dbReference type="InterPro" id="IPR051393">
    <property type="entry name" value="ABC_transporter_permease"/>
</dbReference>
<feature type="transmembrane region" description="Helical" evidence="7">
    <location>
        <begin position="120"/>
        <end position="143"/>
    </location>
</feature>
<dbReference type="GO" id="GO:0005886">
    <property type="term" value="C:plasma membrane"/>
    <property type="evidence" value="ECO:0007669"/>
    <property type="project" value="UniProtKB-SubCell"/>
</dbReference>
<evidence type="ECO:0000256" key="2">
    <source>
        <dbReference type="ARBA" id="ARBA00022448"/>
    </source>
</evidence>
<name>A0A4R2L1X1_9GAMM</name>
<accession>A0A4R2L1X1</accession>
<feature type="transmembrane region" description="Helical" evidence="7">
    <location>
        <begin position="226"/>
        <end position="246"/>
    </location>
</feature>
<keyword evidence="3" id="KW-1003">Cell membrane</keyword>
<dbReference type="SUPFAM" id="SSF161098">
    <property type="entry name" value="MetI-like"/>
    <property type="match status" value="1"/>
</dbReference>
<dbReference type="EMBL" id="SLWY01000018">
    <property type="protein sequence ID" value="TCO79622.1"/>
    <property type="molecule type" value="Genomic_DNA"/>
</dbReference>
<proteinExistence type="inferred from homology"/>
<dbReference type="OrthoDB" id="9781705at2"/>
<feature type="transmembrane region" description="Helical" evidence="7">
    <location>
        <begin position="278"/>
        <end position="298"/>
    </location>
</feature>
<dbReference type="InterPro" id="IPR000515">
    <property type="entry name" value="MetI-like"/>
</dbReference>
<comment type="similarity">
    <text evidence="7">Belongs to the binding-protein-dependent transport system permease family.</text>
</comment>
<dbReference type="PANTHER" id="PTHR30193">
    <property type="entry name" value="ABC TRANSPORTER PERMEASE PROTEIN"/>
    <property type="match status" value="1"/>
</dbReference>
<dbReference type="PANTHER" id="PTHR30193:SF41">
    <property type="entry name" value="DIACETYLCHITOBIOSE UPTAKE SYSTEM PERMEASE PROTEIN NGCF"/>
    <property type="match status" value="1"/>
</dbReference>
<reference evidence="9 10" key="1">
    <citation type="submission" date="2019-03" db="EMBL/GenBank/DDBJ databases">
        <title>Genomic Encyclopedia of Type Strains, Phase IV (KMG-IV): sequencing the most valuable type-strain genomes for metagenomic binning, comparative biology and taxonomic classification.</title>
        <authorList>
            <person name="Goeker M."/>
        </authorList>
    </citation>
    <scope>NUCLEOTIDE SEQUENCE [LARGE SCALE GENOMIC DNA]</scope>
    <source>
        <strain evidence="9 10">DSM 25287</strain>
    </source>
</reference>
<feature type="domain" description="ABC transmembrane type-1" evidence="8">
    <location>
        <begin position="88"/>
        <end position="299"/>
    </location>
</feature>
<dbReference type="PROSITE" id="PS50928">
    <property type="entry name" value="ABC_TM1"/>
    <property type="match status" value="1"/>
</dbReference>
<dbReference type="RefSeq" id="WP_132544459.1">
    <property type="nucleotide sequence ID" value="NZ_SLWY01000018.1"/>
</dbReference>
<comment type="caution">
    <text evidence="9">The sequence shown here is derived from an EMBL/GenBank/DDBJ whole genome shotgun (WGS) entry which is preliminary data.</text>
</comment>
<evidence type="ECO:0000256" key="4">
    <source>
        <dbReference type="ARBA" id="ARBA00022692"/>
    </source>
</evidence>
<feature type="transmembrane region" description="Helical" evidence="7">
    <location>
        <begin position="29"/>
        <end position="48"/>
    </location>
</feature>
<keyword evidence="4 7" id="KW-0812">Transmembrane</keyword>
<evidence type="ECO:0000256" key="1">
    <source>
        <dbReference type="ARBA" id="ARBA00004651"/>
    </source>
</evidence>
<evidence type="ECO:0000256" key="3">
    <source>
        <dbReference type="ARBA" id="ARBA00022475"/>
    </source>
</evidence>
<dbReference type="Proteomes" id="UP000295765">
    <property type="component" value="Unassembled WGS sequence"/>
</dbReference>
<evidence type="ECO:0000256" key="7">
    <source>
        <dbReference type="RuleBase" id="RU363032"/>
    </source>
</evidence>
<dbReference type="AlphaFoldDB" id="A0A4R2L1X1"/>
<feature type="transmembrane region" description="Helical" evidence="7">
    <location>
        <begin position="92"/>
        <end position="113"/>
    </location>
</feature>
<dbReference type="CDD" id="cd06261">
    <property type="entry name" value="TM_PBP2"/>
    <property type="match status" value="1"/>
</dbReference>
<comment type="subcellular location">
    <subcellularLocation>
        <location evidence="1 7">Cell membrane</location>
        <topology evidence="1 7">Multi-pass membrane protein</topology>
    </subcellularLocation>
</comment>
<keyword evidence="10" id="KW-1185">Reference proteome</keyword>
<dbReference type="InterPro" id="IPR035906">
    <property type="entry name" value="MetI-like_sf"/>
</dbReference>
<evidence type="ECO:0000313" key="9">
    <source>
        <dbReference type="EMBL" id="TCO79622.1"/>
    </source>
</evidence>
<dbReference type="SUPFAM" id="SSF160964">
    <property type="entry name" value="MalF N-terminal region-like"/>
    <property type="match status" value="1"/>
</dbReference>
<evidence type="ECO:0000313" key="10">
    <source>
        <dbReference type="Proteomes" id="UP000295765"/>
    </source>
</evidence>
<protein>
    <submittedName>
        <fullName evidence="9">Carbohydrate ABC transporter membrane protein 1 (CUT1 family)</fullName>
    </submittedName>
</protein>
<dbReference type="Gene3D" id="1.10.3720.10">
    <property type="entry name" value="MetI-like"/>
    <property type="match status" value="1"/>
</dbReference>
<evidence type="ECO:0000256" key="6">
    <source>
        <dbReference type="ARBA" id="ARBA00023136"/>
    </source>
</evidence>
<feature type="transmembrane region" description="Helical" evidence="7">
    <location>
        <begin position="174"/>
        <end position="195"/>
    </location>
</feature>